<dbReference type="Proteomes" id="UP000789860">
    <property type="component" value="Unassembled WGS sequence"/>
</dbReference>
<evidence type="ECO:0000313" key="1">
    <source>
        <dbReference type="EMBL" id="CAG8653437.1"/>
    </source>
</evidence>
<feature type="non-terminal residue" evidence="1">
    <location>
        <position position="1"/>
    </location>
</feature>
<dbReference type="EMBL" id="CAJVPM010024386">
    <property type="protein sequence ID" value="CAG8653437.1"/>
    <property type="molecule type" value="Genomic_DNA"/>
</dbReference>
<accession>A0ACA9NG57</accession>
<feature type="non-terminal residue" evidence="1">
    <location>
        <position position="55"/>
    </location>
</feature>
<proteinExistence type="predicted"/>
<comment type="caution">
    <text evidence="1">The sequence shown here is derived from an EMBL/GenBank/DDBJ whole genome shotgun (WGS) entry which is preliminary data.</text>
</comment>
<keyword evidence="2" id="KW-1185">Reference proteome</keyword>
<reference evidence="1" key="1">
    <citation type="submission" date="2021-06" db="EMBL/GenBank/DDBJ databases">
        <authorList>
            <person name="Kallberg Y."/>
            <person name="Tangrot J."/>
            <person name="Rosling A."/>
        </authorList>
    </citation>
    <scope>NUCLEOTIDE SEQUENCE</scope>
    <source>
        <strain evidence="1">AU212A</strain>
    </source>
</reference>
<protein>
    <submittedName>
        <fullName evidence="1">2871_t:CDS:1</fullName>
    </submittedName>
</protein>
<evidence type="ECO:0000313" key="2">
    <source>
        <dbReference type="Proteomes" id="UP000789860"/>
    </source>
</evidence>
<sequence length="55" mass="6841">IMDEQLYQTIYNFLTTLEYPVDYSNLEKSYLQKEVKNYFIENNILFKRNKDKPQR</sequence>
<gene>
    <name evidence="1" type="ORF">SCALOS_LOCUS8747</name>
</gene>
<organism evidence="1 2">
    <name type="scientific">Scutellospora calospora</name>
    <dbReference type="NCBI Taxonomy" id="85575"/>
    <lineage>
        <taxon>Eukaryota</taxon>
        <taxon>Fungi</taxon>
        <taxon>Fungi incertae sedis</taxon>
        <taxon>Mucoromycota</taxon>
        <taxon>Glomeromycotina</taxon>
        <taxon>Glomeromycetes</taxon>
        <taxon>Diversisporales</taxon>
        <taxon>Gigasporaceae</taxon>
        <taxon>Scutellospora</taxon>
    </lineage>
</organism>
<name>A0ACA9NG57_9GLOM</name>